<keyword evidence="4" id="KW-0723">Serine/threonine-protein kinase</keyword>
<feature type="domain" description="Protein kinase" evidence="17">
    <location>
        <begin position="300"/>
        <end position="578"/>
    </location>
</feature>
<feature type="compositionally biased region" description="Polar residues" evidence="15">
    <location>
        <begin position="634"/>
        <end position="644"/>
    </location>
</feature>
<evidence type="ECO:0000256" key="2">
    <source>
        <dbReference type="ARBA" id="ARBA00012513"/>
    </source>
</evidence>
<protein>
    <recommendedName>
        <fullName evidence="2">non-specific serine/threonine protein kinase</fullName>
        <ecNumber evidence="2">2.7.11.1</ecNumber>
    </recommendedName>
</protein>
<evidence type="ECO:0000256" key="6">
    <source>
        <dbReference type="ARBA" id="ARBA00022692"/>
    </source>
</evidence>
<proteinExistence type="predicted"/>
<feature type="compositionally biased region" description="Low complexity" evidence="15">
    <location>
        <begin position="147"/>
        <end position="161"/>
    </location>
</feature>
<dbReference type="PRINTS" id="PR01217">
    <property type="entry name" value="PRICHEXTENSN"/>
</dbReference>
<dbReference type="InterPro" id="IPR000719">
    <property type="entry name" value="Prot_kinase_dom"/>
</dbReference>
<keyword evidence="9 14" id="KW-0067">ATP-binding</keyword>
<dbReference type="InterPro" id="IPR001245">
    <property type="entry name" value="Ser-Thr/Tyr_kinase_cat_dom"/>
</dbReference>
<gene>
    <name evidence="18" type="ORF">ERUC_LOCUS1533</name>
</gene>
<feature type="transmembrane region" description="Helical" evidence="16">
    <location>
        <begin position="175"/>
        <end position="200"/>
    </location>
</feature>
<dbReference type="FunFam" id="3.30.200.20:FF:000212">
    <property type="entry name" value="Proline-rich receptor-like protein kinase PERK8"/>
    <property type="match status" value="1"/>
</dbReference>
<dbReference type="EMBL" id="CAKOAT010048266">
    <property type="protein sequence ID" value="CAH8292637.1"/>
    <property type="molecule type" value="Genomic_DNA"/>
</dbReference>
<dbReference type="EC" id="2.7.11.1" evidence="2"/>
<evidence type="ECO:0000256" key="7">
    <source>
        <dbReference type="ARBA" id="ARBA00022741"/>
    </source>
</evidence>
<reference evidence="18 19" key="1">
    <citation type="submission" date="2022-03" db="EMBL/GenBank/DDBJ databases">
        <authorList>
            <person name="Macdonald S."/>
            <person name="Ahmed S."/>
            <person name="Newling K."/>
        </authorList>
    </citation>
    <scope>NUCLEOTIDE SEQUENCE [LARGE SCALE GENOMIC DNA]</scope>
</reference>
<dbReference type="Pfam" id="PF07714">
    <property type="entry name" value="PK_Tyr_Ser-Thr"/>
    <property type="match status" value="1"/>
</dbReference>
<comment type="caution">
    <text evidence="18">The sequence shown here is derived from an EMBL/GenBank/DDBJ whole genome shotgun (WGS) entry which is preliminary data.</text>
</comment>
<dbReference type="InterPro" id="IPR047117">
    <property type="entry name" value="PERK1-13-like"/>
</dbReference>
<dbReference type="PROSITE" id="PS00107">
    <property type="entry name" value="PROTEIN_KINASE_ATP"/>
    <property type="match status" value="1"/>
</dbReference>
<evidence type="ECO:0000313" key="18">
    <source>
        <dbReference type="EMBL" id="CAH8292637.1"/>
    </source>
</evidence>
<dbReference type="SMART" id="SM00220">
    <property type="entry name" value="S_TKc"/>
    <property type="match status" value="1"/>
</dbReference>
<feature type="compositionally biased region" description="Polar residues" evidence="15">
    <location>
        <begin position="666"/>
        <end position="679"/>
    </location>
</feature>
<evidence type="ECO:0000256" key="15">
    <source>
        <dbReference type="SAM" id="MobiDB-lite"/>
    </source>
</evidence>
<evidence type="ECO:0000256" key="12">
    <source>
        <dbReference type="ARBA" id="ARBA00047899"/>
    </source>
</evidence>
<organism evidence="18 19">
    <name type="scientific">Eruca vesicaria subsp. sativa</name>
    <name type="common">Garden rocket</name>
    <name type="synonym">Eruca sativa</name>
    <dbReference type="NCBI Taxonomy" id="29727"/>
    <lineage>
        <taxon>Eukaryota</taxon>
        <taxon>Viridiplantae</taxon>
        <taxon>Streptophyta</taxon>
        <taxon>Embryophyta</taxon>
        <taxon>Tracheophyta</taxon>
        <taxon>Spermatophyta</taxon>
        <taxon>Magnoliopsida</taxon>
        <taxon>eudicotyledons</taxon>
        <taxon>Gunneridae</taxon>
        <taxon>Pentapetalae</taxon>
        <taxon>rosids</taxon>
        <taxon>malvids</taxon>
        <taxon>Brassicales</taxon>
        <taxon>Brassicaceae</taxon>
        <taxon>Brassiceae</taxon>
        <taxon>Eruca</taxon>
    </lineage>
</organism>
<evidence type="ECO:0000256" key="3">
    <source>
        <dbReference type="ARBA" id="ARBA00022475"/>
    </source>
</evidence>
<keyword evidence="5" id="KW-0808">Transferase</keyword>
<dbReference type="CDD" id="cd14066">
    <property type="entry name" value="STKc_IRAK"/>
    <property type="match status" value="1"/>
</dbReference>
<keyword evidence="6 16" id="KW-0812">Transmembrane</keyword>
<dbReference type="GO" id="GO:0004674">
    <property type="term" value="F:protein serine/threonine kinase activity"/>
    <property type="evidence" value="ECO:0007669"/>
    <property type="project" value="UniProtKB-KW"/>
</dbReference>
<keyword evidence="8" id="KW-0418">Kinase</keyword>
<dbReference type="FunFam" id="1.10.510.10:FF:000173">
    <property type="entry name" value="proline-rich receptor-like protein kinase PERK8"/>
    <property type="match status" value="1"/>
</dbReference>
<feature type="compositionally biased region" description="Pro residues" evidence="15">
    <location>
        <begin position="8"/>
        <end position="146"/>
    </location>
</feature>
<evidence type="ECO:0000256" key="10">
    <source>
        <dbReference type="ARBA" id="ARBA00022989"/>
    </source>
</evidence>
<evidence type="ECO:0000256" key="4">
    <source>
        <dbReference type="ARBA" id="ARBA00022527"/>
    </source>
</evidence>
<dbReference type="SUPFAM" id="SSF56112">
    <property type="entry name" value="Protein kinase-like (PK-like)"/>
    <property type="match status" value="1"/>
</dbReference>
<dbReference type="InterPro" id="IPR017441">
    <property type="entry name" value="Protein_kinase_ATP_BS"/>
</dbReference>
<evidence type="ECO:0000256" key="11">
    <source>
        <dbReference type="ARBA" id="ARBA00023136"/>
    </source>
</evidence>
<name>A0ABC8IYY3_ERUVS</name>
<evidence type="ECO:0000256" key="16">
    <source>
        <dbReference type="SAM" id="Phobius"/>
    </source>
</evidence>
<feature type="compositionally biased region" description="Pro residues" evidence="15">
    <location>
        <begin position="240"/>
        <end position="250"/>
    </location>
</feature>
<comment type="catalytic activity">
    <reaction evidence="13">
        <text>L-seryl-[protein] + ATP = O-phospho-L-seryl-[protein] + ADP + H(+)</text>
        <dbReference type="Rhea" id="RHEA:17989"/>
        <dbReference type="Rhea" id="RHEA-COMP:9863"/>
        <dbReference type="Rhea" id="RHEA-COMP:11604"/>
        <dbReference type="ChEBI" id="CHEBI:15378"/>
        <dbReference type="ChEBI" id="CHEBI:29999"/>
        <dbReference type="ChEBI" id="CHEBI:30616"/>
        <dbReference type="ChEBI" id="CHEBI:83421"/>
        <dbReference type="ChEBI" id="CHEBI:456216"/>
        <dbReference type="EC" id="2.7.11.1"/>
    </reaction>
</comment>
<evidence type="ECO:0000256" key="14">
    <source>
        <dbReference type="PROSITE-ProRule" id="PRU10141"/>
    </source>
</evidence>
<dbReference type="AlphaFoldDB" id="A0ABC8IYY3"/>
<dbReference type="PANTHER" id="PTHR47982">
    <property type="entry name" value="PROLINE-RICH RECEPTOR-LIKE PROTEIN KINASE PERK4"/>
    <property type="match status" value="1"/>
</dbReference>
<dbReference type="PROSITE" id="PS00108">
    <property type="entry name" value="PROTEIN_KINASE_ST"/>
    <property type="match status" value="1"/>
</dbReference>
<feature type="region of interest" description="Disordered" evidence="15">
    <location>
        <begin position="1"/>
        <end position="174"/>
    </location>
</feature>
<dbReference type="InterPro" id="IPR008271">
    <property type="entry name" value="Ser/Thr_kinase_AS"/>
</dbReference>
<dbReference type="Proteomes" id="UP001642260">
    <property type="component" value="Unassembled WGS sequence"/>
</dbReference>
<evidence type="ECO:0000256" key="5">
    <source>
        <dbReference type="ARBA" id="ARBA00022679"/>
    </source>
</evidence>
<keyword evidence="7 14" id="KW-0547">Nucleotide-binding</keyword>
<feature type="region of interest" description="Disordered" evidence="15">
    <location>
        <begin position="207"/>
        <end position="278"/>
    </location>
</feature>
<evidence type="ECO:0000256" key="1">
    <source>
        <dbReference type="ARBA" id="ARBA00004162"/>
    </source>
</evidence>
<comment type="catalytic activity">
    <reaction evidence="12">
        <text>L-threonyl-[protein] + ATP = O-phospho-L-threonyl-[protein] + ADP + H(+)</text>
        <dbReference type="Rhea" id="RHEA:46608"/>
        <dbReference type="Rhea" id="RHEA-COMP:11060"/>
        <dbReference type="Rhea" id="RHEA-COMP:11605"/>
        <dbReference type="ChEBI" id="CHEBI:15378"/>
        <dbReference type="ChEBI" id="CHEBI:30013"/>
        <dbReference type="ChEBI" id="CHEBI:30616"/>
        <dbReference type="ChEBI" id="CHEBI:61977"/>
        <dbReference type="ChEBI" id="CHEBI:456216"/>
        <dbReference type="EC" id="2.7.11.1"/>
    </reaction>
</comment>
<evidence type="ECO:0000259" key="17">
    <source>
        <dbReference type="PROSITE" id="PS50011"/>
    </source>
</evidence>
<dbReference type="Gene3D" id="3.30.200.20">
    <property type="entry name" value="Phosphorylase Kinase, domain 1"/>
    <property type="match status" value="1"/>
</dbReference>
<keyword evidence="19" id="KW-1185">Reference proteome</keyword>
<keyword evidence="11 16" id="KW-0472">Membrane</keyword>
<dbReference type="PANTHER" id="PTHR47982:SF51">
    <property type="entry name" value="PROLINE-RICH RECEPTOR-LIKE PROTEIN KINASE PERK2"/>
    <property type="match status" value="1"/>
</dbReference>
<sequence>MSSAPSPSATPLPPLPPIVIPPLPPLTPPPSPPTADPPTTPVIPPPPPPTADPPPPPTADPPTTPLPPPPPPPSPDLTPPPPSSPFPPSPPPPSPATPTPLTPSPPSPSTDPTSPPPPSSPPSRPSPSTPPPPRPVTRTPPPPPASPSGRGSPSTPSIPSGFSPPPPSSSPKGGLSTGVVVGIAIGGVALLVALTLICFLCKKKRRRDVEAPRGPNGRYGAQKQQNASQPSDHRVTSPQPQNPPSAPPRPRGFMSSSSSGDYDSNYSDNAVHPPPSPGIALGSYQGTFTYEELARATNGFSEANLLGQGGFGYVYRGILRNGKDIAVKQLKAGSAQGEREFQAEVGIISRVHHRHLVALVGYCIADAQRLLVYEFVPNNTLEFHLHGKGRPPMEWSSRLKIAVGSAKGLSYLHENCNPKIIHRDIKAANILLDFKFEAKVADFGLAKIALDTNTHVSTRVMGTFGYLAPEYAASGKLTEKSDVFSFGVVLLELITGRRPVDVNNADADNSLVDWARPLLTRALEESNFEGLVDPKLNIEYDREEMARMVACAATCVRHSARRRPRMDQAMIVSKNEQVTRVLEGNISPSDLNQGIKPGESNVYSSHGGSTDYDMSEDNEGINKLRKRAHKTQEYSESSEYSNPTSEHDLYSIGWSSEGRTTREMETNTNKRSGQSYGGR</sequence>
<feature type="compositionally biased region" description="Low complexity" evidence="15">
    <location>
        <begin position="255"/>
        <end position="269"/>
    </location>
</feature>
<evidence type="ECO:0000313" key="19">
    <source>
        <dbReference type="Proteomes" id="UP001642260"/>
    </source>
</evidence>
<dbReference type="PROSITE" id="PS50011">
    <property type="entry name" value="PROTEIN_KINASE_DOM"/>
    <property type="match status" value="1"/>
</dbReference>
<evidence type="ECO:0000256" key="9">
    <source>
        <dbReference type="ARBA" id="ARBA00022840"/>
    </source>
</evidence>
<dbReference type="GO" id="GO:0005524">
    <property type="term" value="F:ATP binding"/>
    <property type="evidence" value="ECO:0007669"/>
    <property type="project" value="UniProtKB-UniRule"/>
</dbReference>
<feature type="binding site" evidence="14">
    <location>
        <position position="328"/>
    </location>
    <ligand>
        <name>ATP</name>
        <dbReference type="ChEBI" id="CHEBI:30616"/>
    </ligand>
</feature>
<comment type="subcellular location">
    <subcellularLocation>
        <location evidence="1">Cell membrane</location>
        <topology evidence="1">Single-pass membrane protein</topology>
    </subcellularLocation>
</comment>
<feature type="region of interest" description="Disordered" evidence="15">
    <location>
        <begin position="586"/>
        <end position="679"/>
    </location>
</feature>
<keyword evidence="10 16" id="KW-1133">Transmembrane helix</keyword>
<accession>A0ABC8IYY3</accession>
<dbReference type="Gene3D" id="1.10.510.10">
    <property type="entry name" value="Transferase(Phosphotransferase) domain 1"/>
    <property type="match status" value="1"/>
</dbReference>
<dbReference type="GO" id="GO:0005886">
    <property type="term" value="C:plasma membrane"/>
    <property type="evidence" value="ECO:0007669"/>
    <property type="project" value="UniProtKB-SubCell"/>
</dbReference>
<evidence type="ECO:0000256" key="13">
    <source>
        <dbReference type="ARBA" id="ARBA00048679"/>
    </source>
</evidence>
<keyword evidence="3" id="KW-1003">Cell membrane</keyword>
<dbReference type="InterPro" id="IPR011009">
    <property type="entry name" value="Kinase-like_dom_sf"/>
</dbReference>
<evidence type="ECO:0000256" key="8">
    <source>
        <dbReference type="ARBA" id="ARBA00022777"/>
    </source>
</evidence>